<dbReference type="InterPro" id="IPR004242">
    <property type="entry name" value="Transposase_21"/>
</dbReference>
<keyword evidence="2" id="KW-1185">Reference proteome</keyword>
<evidence type="ECO:0000313" key="1">
    <source>
        <dbReference type="EMBL" id="CAG5093173.1"/>
    </source>
</evidence>
<dbReference type="PANTHER" id="PTHR46579:SF1">
    <property type="entry name" value="F5_8 TYPE C DOMAIN-CONTAINING PROTEIN"/>
    <property type="match status" value="1"/>
</dbReference>
<accession>A0A8J2HFW4</accession>
<dbReference type="EMBL" id="CAJNRD030001120">
    <property type="protein sequence ID" value="CAG5093173.1"/>
    <property type="molecule type" value="Genomic_DNA"/>
</dbReference>
<comment type="caution">
    <text evidence="1">The sequence shown here is derived from an EMBL/GenBank/DDBJ whole genome shotgun (WGS) entry which is preliminary data.</text>
</comment>
<name>A0A8J2HFW4_COTCN</name>
<dbReference type="AlphaFoldDB" id="A0A8J2HFW4"/>
<proteinExistence type="predicted"/>
<dbReference type="OrthoDB" id="7694954at2759"/>
<gene>
    <name evidence="1" type="ORF">HICCMSTLAB_LOCUS6644</name>
</gene>
<protein>
    <submittedName>
        <fullName evidence="1">Uncharacterized protein</fullName>
    </submittedName>
</protein>
<dbReference type="Proteomes" id="UP000786811">
    <property type="component" value="Unassembled WGS sequence"/>
</dbReference>
<sequence>MLKIPIFKTKKNIHAIEDIYDGETYKKLSSKGQILEQWYNFSFTMNTDGCQISNSSRSSAWPVYVELNELPPHMRKKYVMLAAIFVDDKHPKMNNLLRPFTTELRKLYTKGVTWRPSEITKVTSKFIVVTCTLDAPARAAVVRIKNFNGYFGCTFCYAEGESLSRGKFIYPFSQSYGKLRTDCELLADMKFVTKEGIQRHGIKGFSALTALPLFSITKGVVVDTMHAAFLGADVIKIIDKILLSIKPPRRARTPRSINFYAQWKASEWRNWLDYAPACLKPVLEEKYVNHLALLSEAMHYLNSDSITLSELDRASMLLKEYVKLFEEFFGTEKMTSNIHSLTHLARCVMNWGPSWVHNAFIFEAWNRNIIESLSSPNAREDQIATRFLMQRFLNTSAFDKSIASETRDYIVKKLKVVDETVEIGFADKFVLEGKPTIRSLTEGLIAQNFSHACYGFDTQFIHEVDKNHTNFIQETSRIRPAIKITTIGATYAIKLANCWETD</sequence>
<evidence type="ECO:0000313" key="2">
    <source>
        <dbReference type="Proteomes" id="UP000786811"/>
    </source>
</evidence>
<reference evidence="1" key="1">
    <citation type="submission" date="2021-04" db="EMBL/GenBank/DDBJ databases">
        <authorList>
            <person name="Chebbi M.A.C M."/>
        </authorList>
    </citation>
    <scope>NUCLEOTIDE SEQUENCE</scope>
</reference>
<dbReference type="Pfam" id="PF02992">
    <property type="entry name" value="Transposase_21"/>
    <property type="match status" value="1"/>
</dbReference>
<organism evidence="1 2">
    <name type="scientific">Cotesia congregata</name>
    <name type="common">Parasitoid wasp</name>
    <name type="synonym">Apanteles congregatus</name>
    <dbReference type="NCBI Taxonomy" id="51543"/>
    <lineage>
        <taxon>Eukaryota</taxon>
        <taxon>Metazoa</taxon>
        <taxon>Ecdysozoa</taxon>
        <taxon>Arthropoda</taxon>
        <taxon>Hexapoda</taxon>
        <taxon>Insecta</taxon>
        <taxon>Pterygota</taxon>
        <taxon>Neoptera</taxon>
        <taxon>Endopterygota</taxon>
        <taxon>Hymenoptera</taxon>
        <taxon>Apocrita</taxon>
        <taxon>Ichneumonoidea</taxon>
        <taxon>Braconidae</taxon>
        <taxon>Microgastrinae</taxon>
        <taxon>Cotesia</taxon>
    </lineage>
</organism>
<dbReference type="PANTHER" id="PTHR46579">
    <property type="entry name" value="F5/8 TYPE C DOMAIN-CONTAINING PROTEIN-RELATED"/>
    <property type="match status" value="1"/>
</dbReference>